<gene>
    <name evidence="2" type="ORF">G7Y89_g6802</name>
</gene>
<evidence type="ECO:0000259" key="1">
    <source>
        <dbReference type="Pfam" id="PF20150"/>
    </source>
</evidence>
<proteinExistence type="predicted"/>
<dbReference type="PANTHER" id="PTHR35910:SF6">
    <property type="entry name" value="2EXR DOMAIN-CONTAINING PROTEIN"/>
    <property type="match status" value="1"/>
</dbReference>
<sequence>MSESKFSLAAKDITQDSFPSSIADSLLMKDLLEEKDPHPKFTTREVIALQGSDNTSHIASKPTAGDAAKSFQILLEELPDPEALLFIQFLHRLDEFHLFSSLHTELRETAWRLLSRVWTGGLDFLSSFRTPVTFRINRESRATSLRANDKSVQEVAVRLQRRYFISEENLQLLCQPPRLIHMESFFSATVTQNNNSQTQDVAHTDREAASSGIPEDQLNIYKTHFGRTLVPKTTVKDMRKVFQDEISARLYDLVGGSQAVAVTQPSINPTISEYDTATLTIFKHELPDLDIYLFYQSEGYFTLFPHLLAELRQRIWRASFSRSRKIRVYFGRAGELQLEGRYLLTTRTQTPISFQVNHESRMVSKLHYKALLESTVAGQNSLHDANTDVQLIDAVLEKTLLHACLVLSLTNFLGIHSVPPATQKSSDLIKDVNFESLLTGLVSRTGRDPKRPRNCTGAAEFQSSFQRPVLSTHTSQTRCHLRRSRITSIEIPNLQAHETFVMNCNTSFKSNGQIATREAKSLEWLKPLNGTPDTLQSVPVEPAKQEIVPKEKSFTCFGQMYEELRLMVWRAALPGPRRLTVVFADGPGEVKPEFCEISTYDGGFINTLGVNRESRAETLKFYTILTEPNEVQPFRVYINPKIDTIFLRSPDNQFILHQNLRLMREGYHFLDKVQLLKVEISEDDLHELNGESLCIFTRDSEEESFLLKRRDESLWWGFRSLRRLAFINDCYGSADFLYGKYRLREMADIIRRYYEKARVEDPSVRVPNVVFKIKSSEDMEA</sequence>
<feature type="domain" description="2EXR" evidence="1">
    <location>
        <begin position="554"/>
        <end position="645"/>
    </location>
</feature>
<dbReference type="EMBL" id="JAAMPI010000455">
    <property type="protein sequence ID" value="KAF4631327.1"/>
    <property type="molecule type" value="Genomic_DNA"/>
</dbReference>
<dbReference type="PANTHER" id="PTHR35910">
    <property type="entry name" value="2EXR DOMAIN-CONTAINING PROTEIN"/>
    <property type="match status" value="1"/>
</dbReference>
<evidence type="ECO:0000313" key="2">
    <source>
        <dbReference type="EMBL" id="KAF4631327.1"/>
    </source>
</evidence>
<feature type="domain" description="2EXR" evidence="1">
    <location>
        <begin position="301"/>
        <end position="376"/>
    </location>
</feature>
<dbReference type="InterPro" id="IPR045518">
    <property type="entry name" value="2EXR"/>
</dbReference>
<dbReference type="Proteomes" id="UP000566819">
    <property type="component" value="Unassembled WGS sequence"/>
</dbReference>
<name>A0A8H4RN72_9HELO</name>
<keyword evidence="3" id="KW-1185">Reference proteome</keyword>
<dbReference type="AlphaFoldDB" id="A0A8H4RN72"/>
<protein>
    <recommendedName>
        <fullName evidence="1">2EXR domain-containing protein</fullName>
    </recommendedName>
</protein>
<evidence type="ECO:0000313" key="3">
    <source>
        <dbReference type="Proteomes" id="UP000566819"/>
    </source>
</evidence>
<reference evidence="2 3" key="1">
    <citation type="submission" date="2020-03" db="EMBL/GenBank/DDBJ databases">
        <title>Draft Genome Sequence of Cudoniella acicularis.</title>
        <authorList>
            <person name="Buettner E."/>
            <person name="Kellner H."/>
        </authorList>
    </citation>
    <scope>NUCLEOTIDE SEQUENCE [LARGE SCALE GENOMIC DNA]</scope>
    <source>
        <strain evidence="2 3">DSM 108380</strain>
    </source>
</reference>
<organism evidence="2 3">
    <name type="scientific">Cudoniella acicularis</name>
    <dbReference type="NCBI Taxonomy" id="354080"/>
    <lineage>
        <taxon>Eukaryota</taxon>
        <taxon>Fungi</taxon>
        <taxon>Dikarya</taxon>
        <taxon>Ascomycota</taxon>
        <taxon>Pezizomycotina</taxon>
        <taxon>Leotiomycetes</taxon>
        <taxon>Helotiales</taxon>
        <taxon>Tricladiaceae</taxon>
        <taxon>Cudoniella</taxon>
    </lineage>
</organism>
<comment type="caution">
    <text evidence="2">The sequence shown here is derived from an EMBL/GenBank/DDBJ whole genome shotgun (WGS) entry which is preliminary data.</text>
</comment>
<accession>A0A8H4RN72</accession>
<dbReference type="Pfam" id="PF20150">
    <property type="entry name" value="2EXR"/>
    <property type="match status" value="2"/>
</dbReference>
<dbReference type="OrthoDB" id="4737394at2759"/>